<sequence>MGCIGSRLLLVYIAKNIKVKLLKYMGYLLLLPAIGFFYIYLTGIRKTGLEVFGDKIWWNHLRPIHGLLYLLFSYNAINGNKSAWMYLFIDVLFGLTSFLMYHFILK</sequence>
<organism evidence="2">
    <name type="scientific">viral metagenome</name>
    <dbReference type="NCBI Taxonomy" id="1070528"/>
    <lineage>
        <taxon>unclassified sequences</taxon>
        <taxon>metagenomes</taxon>
        <taxon>organismal metagenomes</taxon>
    </lineage>
</organism>
<proteinExistence type="predicted"/>
<keyword evidence="1" id="KW-1133">Transmembrane helix</keyword>
<protein>
    <submittedName>
        <fullName evidence="2">Uncharacterized protein</fullName>
    </submittedName>
</protein>
<reference evidence="2" key="1">
    <citation type="journal article" date="2020" name="Nature">
        <title>Giant virus diversity and host interactions through global metagenomics.</title>
        <authorList>
            <person name="Schulz F."/>
            <person name="Roux S."/>
            <person name="Paez-Espino D."/>
            <person name="Jungbluth S."/>
            <person name="Walsh D.A."/>
            <person name="Denef V.J."/>
            <person name="McMahon K.D."/>
            <person name="Konstantinidis K.T."/>
            <person name="Eloe-Fadrosh E.A."/>
            <person name="Kyrpides N.C."/>
            <person name="Woyke T."/>
        </authorList>
    </citation>
    <scope>NUCLEOTIDE SEQUENCE</scope>
    <source>
        <strain evidence="2">GVMAG-S-1074260-58</strain>
    </source>
</reference>
<keyword evidence="1" id="KW-0472">Membrane</keyword>
<feature type="transmembrane region" description="Helical" evidence="1">
    <location>
        <begin position="84"/>
        <end position="104"/>
    </location>
</feature>
<keyword evidence="1" id="KW-0812">Transmembrane</keyword>
<name>A0A6C0JZV6_9ZZZZ</name>
<evidence type="ECO:0000313" key="2">
    <source>
        <dbReference type="EMBL" id="QHU09314.1"/>
    </source>
</evidence>
<evidence type="ECO:0000256" key="1">
    <source>
        <dbReference type="SAM" id="Phobius"/>
    </source>
</evidence>
<dbReference type="AlphaFoldDB" id="A0A6C0JZV6"/>
<accession>A0A6C0JZV6</accession>
<dbReference type="EMBL" id="MN740708">
    <property type="protein sequence ID" value="QHU09314.1"/>
    <property type="molecule type" value="Genomic_DNA"/>
</dbReference>
<feature type="transmembrane region" description="Helical" evidence="1">
    <location>
        <begin position="21"/>
        <end position="41"/>
    </location>
</feature>